<dbReference type="PANTHER" id="PTHR15503:SF22">
    <property type="entry name" value="TRANSPOSON TY3-I GAG POLYPROTEIN"/>
    <property type="match status" value="1"/>
</dbReference>
<gene>
    <name evidence="3" type="ORF">VKT23_013872</name>
</gene>
<comment type="caution">
    <text evidence="3">The sequence shown here is derived from an EMBL/GenBank/DDBJ whole genome shotgun (WGS) entry which is preliminary data.</text>
</comment>
<protein>
    <recommendedName>
        <fullName evidence="2">Retrotransposon gag domain-containing protein</fullName>
    </recommendedName>
</protein>
<proteinExistence type="predicted"/>
<dbReference type="InterPro" id="IPR005162">
    <property type="entry name" value="Retrotrans_gag_dom"/>
</dbReference>
<evidence type="ECO:0000313" key="4">
    <source>
        <dbReference type="Proteomes" id="UP001498398"/>
    </source>
</evidence>
<evidence type="ECO:0000313" key="3">
    <source>
        <dbReference type="EMBL" id="KAK7448113.1"/>
    </source>
</evidence>
<feature type="compositionally biased region" description="Low complexity" evidence="1">
    <location>
        <begin position="31"/>
        <end position="46"/>
    </location>
</feature>
<keyword evidence="4" id="KW-1185">Reference proteome</keyword>
<dbReference type="Proteomes" id="UP001498398">
    <property type="component" value="Unassembled WGS sequence"/>
</dbReference>
<dbReference type="PANTHER" id="PTHR15503">
    <property type="entry name" value="LDOC1 RELATED"/>
    <property type="match status" value="1"/>
</dbReference>
<evidence type="ECO:0000259" key="2">
    <source>
        <dbReference type="Pfam" id="PF03732"/>
    </source>
</evidence>
<feature type="region of interest" description="Disordered" evidence="1">
    <location>
        <begin position="31"/>
        <end position="61"/>
    </location>
</feature>
<sequence length="195" mass="21661">MSDFTAVLTQLANQQVELQRQVTRMAENLANLPNNTPAPAAAAATSDPDKKSSTKKPEPFTGKVSNVQRFLSYFMNWAAKQNDIKNNADGISSALSFMQGDAADWGTCFAAQAAQSYKENATIHFPFEGKWENFEEEFKTRFGSLDEEAEARKEIKGMKQGQKTAAQYAQKFQDIGSRTGFSDTDLMERFCNGLN</sequence>
<evidence type="ECO:0000256" key="1">
    <source>
        <dbReference type="SAM" id="MobiDB-lite"/>
    </source>
</evidence>
<feature type="compositionally biased region" description="Basic and acidic residues" evidence="1">
    <location>
        <begin position="47"/>
        <end position="58"/>
    </location>
</feature>
<name>A0ABR1J5Q6_9AGAR</name>
<dbReference type="EMBL" id="JBANRG010000039">
    <property type="protein sequence ID" value="KAK7448113.1"/>
    <property type="molecule type" value="Genomic_DNA"/>
</dbReference>
<organism evidence="3 4">
    <name type="scientific">Marasmiellus scandens</name>
    <dbReference type="NCBI Taxonomy" id="2682957"/>
    <lineage>
        <taxon>Eukaryota</taxon>
        <taxon>Fungi</taxon>
        <taxon>Dikarya</taxon>
        <taxon>Basidiomycota</taxon>
        <taxon>Agaricomycotina</taxon>
        <taxon>Agaricomycetes</taxon>
        <taxon>Agaricomycetidae</taxon>
        <taxon>Agaricales</taxon>
        <taxon>Marasmiineae</taxon>
        <taxon>Omphalotaceae</taxon>
        <taxon>Marasmiellus</taxon>
    </lineage>
</organism>
<feature type="domain" description="Retrotransposon gag" evidence="2">
    <location>
        <begin position="95"/>
        <end position="195"/>
    </location>
</feature>
<dbReference type="Pfam" id="PF03732">
    <property type="entry name" value="Retrotrans_gag"/>
    <property type="match status" value="1"/>
</dbReference>
<dbReference type="InterPro" id="IPR032567">
    <property type="entry name" value="RTL1-rel"/>
</dbReference>
<accession>A0ABR1J5Q6</accession>
<reference evidence="3 4" key="1">
    <citation type="submission" date="2024-01" db="EMBL/GenBank/DDBJ databases">
        <title>A draft genome for the cacao thread blight pathogen Marasmiellus scandens.</title>
        <authorList>
            <person name="Baruah I.K."/>
            <person name="Leung J."/>
            <person name="Bukari Y."/>
            <person name="Amoako-Attah I."/>
            <person name="Meinhardt L.W."/>
            <person name="Bailey B.A."/>
            <person name="Cohen S.P."/>
        </authorList>
    </citation>
    <scope>NUCLEOTIDE SEQUENCE [LARGE SCALE GENOMIC DNA]</scope>
    <source>
        <strain evidence="3 4">GH-19</strain>
    </source>
</reference>